<accession>A0AAX4FK84</accession>
<sequence>MSHALRAAKVQTPASAMPCARLLPARLAASERCYAGMYLLRLRHAQRVNGMAEIKSGSSVQRT</sequence>
<protein>
    <submittedName>
        <fullName evidence="1">Uncharacterized protein</fullName>
    </submittedName>
</protein>
<evidence type="ECO:0000313" key="2">
    <source>
        <dbReference type="Proteomes" id="UP001304429"/>
    </source>
</evidence>
<name>A0AAX4FK84_XANEU</name>
<dbReference type="EMBL" id="CP137539">
    <property type="protein sequence ID" value="WOP56606.1"/>
    <property type="molecule type" value="Genomic_DNA"/>
</dbReference>
<reference evidence="1" key="1">
    <citation type="submission" date="2023-10" db="EMBL/GenBank/DDBJ databases">
        <title>Comparative Genomic Analysis of Tomato Bacterial Spot Xanthomonads Reveals A New Lineage of Xanthomonas euvesicatoria.</title>
        <authorList>
            <person name="Huang C.-J."/>
            <person name="Wu T.-L."/>
            <person name="Wu Y.-L."/>
            <person name="Wang R.-S."/>
            <person name="Lin Y.-C."/>
        </authorList>
    </citation>
    <scope>NUCLEOTIDE SEQUENCE</scope>
    <source>
        <strain evidence="1">T0319-01</strain>
    </source>
</reference>
<evidence type="ECO:0000313" key="1">
    <source>
        <dbReference type="EMBL" id="WOP56606.1"/>
    </source>
</evidence>
<organism evidence="1 2">
    <name type="scientific">Xanthomonas euvesicatoria</name>
    <dbReference type="NCBI Taxonomy" id="456327"/>
    <lineage>
        <taxon>Bacteria</taxon>
        <taxon>Pseudomonadati</taxon>
        <taxon>Pseudomonadota</taxon>
        <taxon>Gammaproteobacteria</taxon>
        <taxon>Lysobacterales</taxon>
        <taxon>Lysobacteraceae</taxon>
        <taxon>Xanthomonas</taxon>
    </lineage>
</organism>
<dbReference type="RefSeq" id="WP_031420501.1">
    <property type="nucleotide sequence ID" value="NZ_CP137532.1"/>
</dbReference>
<proteinExistence type="predicted"/>
<gene>
    <name evidence="1" type="ORF">R5577_21145</name>
</gene>
<dbReference type="AlphaFoldDB" id="A0AAX4FK84"/>
<dbReference type="Proteomes" id="UP001304429">
    <property type="component" value="Chromosome"/>
</dbReference>